<keyword evidence="2" id="KW-1185">Reference proteome</keyword>
<sequence>MASNREREEIIKYILNTIDIIKYILNTIDLTEDDYDELAATGLNTPRKILMAEDSVLAELTDKNVLTQVDLGEFMRFKRWMQSIKKEGNDLPKTIDGWKQDFTEDIWERCFL</sequence>
<organism evidence="1 2">
    <name type="scientific">Seminavis robusta</name>
    <dbReference type="NCBI Taxonomy" id="568900"/>
    <lineage>
        <taxon>Eukaryota</taxon>
        <taxon>Sar</taxon>
        <taxon>Stramenopiles</taxon>
        <taxon>Ochrophyta</taxon>
        <taxon>Bacillariophyta</taxon>
        <taxon>Bacillariophyceae</taxon>
        <taxon>Bacillariophycidae</taxon>
        <taxon>Naviculales</taxon>
        <taxon>Naviculaceae</taxon>
        <taxon>Seminavis</taxon>
    </lineage>
</organism>
<reference evidence="1" key="1">
    <citation type="submission" date="2020-06" db="EMBL/GenBank/DDBJ databases">
        <authorList>
            <consortium name="Plant Systems Biology data submission"/>
        </authorList>
    </citation>
    <scope>NUCLEOTIDE SEQUENCE</scope>
    <source>
        <strain evidence="1">D6</strain>
    </source>
</reference>
<comment type="caution">
    <text evidence="1">The sequence shown here is derived from an EMBL/GenBank/DDBJ whole genome shotgun (WGS) entry which is preliminary data.</text>
</comment>
<evidence type="ECO:0000313" key="1">
    <source>
        <dbReference type="EMBL" id="CAB9499732.1"/>
    </source>
</evidence>
<gene>
    <name evidence="1" type="ORF">SEMRO_67_G037790.1</name>
</gene>
<accession>A0A9N8DBB8</accession>
<protein>
    <submittedName>
        <fullName evidence="1">Uncharacterized protein</fullName>
    </submittedName>
</protein>
<name>A0A9N8DBB8_9STRA</name>
<dbReference type="AlphaFoldDB" id="A0A9N8DBB8"/>
<proteinExistence type="predicted"/>
<dbReference type="Proteomes" id="UP001153069">
    <property type="component" value="Unassembled WGS sequence"/>
</dbReference>
<evidence type="ECO:0000313" key="2">
    <source>
        <dbReference type="Proteomes" id="UP001153069"/>
    </source>
</evidence>
<dbReference type="EMBL" id="CAICTM010000066">
    <property type="protein sequence ID" value="CAB9499732.1"/>
    <property type="molecule type" value="Genomic_DNA"/>
</dbReference>